<accession>A0A182NI26</accession>
<evidence type="ECO:0000313" key="4">
    <source>
        <dbReference type="Proteomes" id="UP000075884"/>
    </source>
</evidence>
<feature type="signal peptide" evidence="2">
    <location>
        <begin position="1"/>
        <end position="20"/>
    </location>
</feature>
<dbReference type="Proteomes" id="UP000075884">
    <property type="component" value="Unassembled WGS sequence"/>
</dbReference>
<evidence type="ECO:0000313" key="3">
    <source>
        <dbReference type="EnsemblMetazoa" id="ADIR007299-PA"/>
    </source>
</evidence>
<sequence>MLLLLLLLLGFVFVVTVVWTHESLDDLEVEFVNALQSTQQEMMSKLAMIDADVGNGVTSGSGTQLSCGVGTGGPGAGGNNAMATGPAFAVNAGQDNAGDPDPNSPRTEPKKKESRKWKNWGWKTNNAPNVATNVNGTGAGGPKQASIEEEADSPKRSAGSTRHSSPAESPKHKLLLGTGKVEDVNSSSSISPASLRRKKFLSSKNQSPVNRSEARASAGARLYEELESSLQDSDSDELAALIVNGRPATIHLIQPSTIPGLINEEGESGLQSADGSTKGGGVSSTPGKPKDSKTHKVLGGFKKLKPEKDKDKDKDKDRDKDKEGGGGVTPVVLVSTGSGGGVTLPVNAASAVGGSSLVEEAKALMSSAKKINSKEKLSASGVGGGQPATVVVLSNGSILMGSGPPCSTTTTATTVAPTTNGDGTDGSVVTLAAGATANGGIGKQSLDIGESFDSGSELLQQHGPTTINGGASSNGGNTIKTTVLDMKNHGSIQVSQV</sequence>
<feature type="region of interest" description="Disordered" evidence="1">
    <location>
        <begin position="261"/>
        <end position="333"/>
    </location>
</feature>
<reference evidence="4" key="1">
    <citation type="submission" date="2013-03" db="EMBL/GenBank/DDBJ databases">
        <title>The Genome Sequence of Anopheles dirus WRAIR2.</title>
        <authorList>
            <consortium name="The Broad Institute Genomics Platform"/>
            <person name="Neafsey D.E."/>
            <person name="Walton C."/>
            <person name="Walker B."/>
            <person name="Young S.K."/>
            <person name="Zeng Q."/>
            <person name="Gargeya S."/>
            <person name="Fitzgerald M."/>
            <person name="Haas B."/>
            <person name="Abouelleil A."/>
            <person name="Allen A.W."/>
            <person name="Alvarado L."/>
            <person name="Arachchi H.M."/>
            <person name="Berlin A.M."/>
            <person name="Chapman S.B."/>
            <person name="Gainer-Dewar J."/>
            <person name="Goldberg J."/>
            <person name="Griggs A."/>
            <person name="Gujja S."/>
            <person name="Hansen M."/>
            <person name="Howarth C."/>
            <person name="Imamovic A."/>
            <person name="Ireland A."/>
            <person name="Larimer J."/>
            <person name="McCowan C."/>
            <person name="Murphy C."/>
            <person name="Pearson M."/>
            <person name="Poon T.W."/>
            <person name="Priest M."/>
            <person name="Roberts A."/>
            <person name="Saif S."/>
            <person name="Shea T."/>
            <person name="Sisk P."/>
            <person name="Sykes S."/>
            <person name="Wortman J."/>
            <person name="Nusbaum C."/>
            <person name="Birren B."/>
        </authorList>
    </citation>
    <scope>NUCLEOTIDE SEQUENCE [LARGE SCALE GENOMIC DNA]</scope>
    <source>
        <strain evidence="4">WRAIR2</strain>
    </source>
</reference>
<protein>
    <submittedName>
        <fullName evidence="3">Uncharacterized protein</fullName>
    </submittedName>
</protein>
<keyword evidence="2" id="KW-0732">Signal</keyword>
<proteinExistence type="predicted"/>
<dbReference type="EnsemblMetazoa" id="ADIR007299-RA">
    <property type="protein sequence ID" value="ADIR007299-PA"/>
    <property type="gene ID" value="ADIR007299"/>
</dbReference>
<organism evidence="3 4">
    <name type="scientific">Anopheles dirus</name>
    <dbReference type="NCBI Taxonomy" id="7168"/>
    <lineage>
        <taxon>Eukaryota</taxon>
        <taxon>Metazoa</taxon>
        <taxon>Ecdysozoa</taxon>
        <taxon>Arthropoda</taxon>
        <taxon>Hexapoda</taxon>
        <taxon>Insecta</taxon>
        <taxon>Pterygota</taxon>
        <taxon>Neoptera</taxon>
        <taxon>Endopterygota</taxon>
        <taxon>Diptera</taxon>
        <taxon>Nematocera</taxon>
        <taxon>Culicoidea</taxon>
        <taxon>Culicidae</taxon>
        <taxon>Anophelinae</taxon>
        <taxon>Anopheles</taxon>
    </lineage>
</organism>
<feature type="compositionally biased region" description="Polar residues" evidence="1">
    <location>
        <begin position="158"/>
        <end position="167"/>
    </location>
</feature>
<dbReference type="VEuPathDB" id="VectorBase:ADIR007299"/>
<dbReference type="STRING" id="7168.A0A182NI26"/>
<feature type="compositionally biased region" description="Low complexity" evidence="1">
    <location>
        <begin position="124"/>
        <end position="135"/>
    </location>
</feature>
<feature type="region of interest" description="Disordered" evidence="1">
    <location>
        <begin position="78"/>
        <end position="218"/>
    </location>
</feature>
<feature type="compositionally biased region" description="Basic and acidic residues" evidence="1">
    <location>
        <begin position="304"/>
        <end position="324"/>
    </location>
</feature>
<evidence type="ECO:0000256" key="1">
    <source>
        <dbReference type="SAM" id="MobiDB-lite"/>
    </source>
</evidence>
<evidence type="ECO:0000256" key="2">
    <source>
        <dbReference type="SAM" id="SignalP"/>
    </source>
</evidence>
<keyword evidence="4" id="KW-1185">Reference proteome</keyword>
<reference evidence="3" key="2">
    <citation type="submission" date="2020-05" db="UniProtKB">
        <authorList>
            <consortium name="EnsemblMetazoa"/>
        </authorList>
    </citation>
    <scope>IDENTIFICATION</scope>
    <source>
        <strain evidence="3">WRAIR2</strain>
    </source>
</reference>
<dbReference type="AlphaFoldDB" id="A0A182NI26"/>
<name>A0A182NI26_9DIPT</name>
<feature type="chain" id="PRO_5008129972" evidence="2">
    <location>
        <begin position="21"/>
        <end position="497"/>
    </location>
</feature>